<dbReference type="AlphaFoldDB" id="A0A166XTT4"/>
<evidence type="ECO:0000313" key="4">
    <source>
        <dbReference type="Proteomes" id="UP000076863"/>
    </source>
</evidence>
<proteinExistence type="inferred from homology"/>
<keyword evidence="4" id="KW-1185">Reference proteome</keyword>
<evidence type="ECO:0000259" key="2">
    <source>
        <dbReference type="Pfam" id="PF13460"/>
    </source>
</evidence>
<dbReference type="PANTHER" id="PTHR43355:SF2">
    <property type="entry name" value="FLAVIN REDUCTASE (NADPH)"/>
    <property type="match status" value="1"/>
</dbReference>
<reference evidence="3 4" key="1">
    <citation type="journal article" date="2016" name="Genome Biol. Evol.">
        <title>Divergent and convergent evolution of fungal pathogenicity.</title>
        <authorList>
            <person name="Shang Y."/>
            <person name="Xiao G."/>
            <person name="Zheng P."/>
            <person name="Cen K."/>
            <person name="Zhan S."/>
            <person name="Wang C."/>
        </authorList>
    </citation>
    <scope>NUCLEOTIDE SEQUENCE [LARGE SCALE GENOMIC DNA]</scope>
    <source>
        <strain evidence="3 4">RCEF 3172</strain>
    </source>
</reference>
<dbReference type="SUPFAM" id="SSF51735">
    <property type="entry name" value="NAD(P)-binding Rossmann-fold domains"/>
    <property type="match status" value="1"/>
</dbReference>
<comment type="caution">
    <text evidence="3">The sequence shown here is derived from an EMBL/GenBank/DDBJ whole genome shotgun (WGS) entry which is preliminary data.</text>
</comment>
<evidence type="ECO:0000313" key="3">
    <source>
        <dbReference type="EMBL" id="OAA36167.1"/>
    </source>
</evidence>
<dbReference type="OrthoDB" id="63935at2759"/>
<evidence type="ECO:0000256" key="1">
    <source>
        <dbReference type="ARBA" id="ARBA00038376"/>
    </source>
</evidence>
<dbReference type="GO" id="GO:0042602">
    <property type="term" value="F:riboflavin reductase (NADPH) activity"/>
    <property type="evidence" value="ECO:0007669"/>
    <property type="project" value="TreeGrafter"/>
</dbReference>
<dbReference type="Pfam" id="PF13460">
    <property type="entry name" value="NAD_binding_10"/>
    <property type="match status" value="1"/>
</dbReference>
<dbReference type="Proteomes" id="UP000076863">
    <property type="component" value="Unassembled WGS sequence"/>
</dbReference>
<feature type="domain" description="NAD(P)-binding" evidence="2">
    <location>
        <begin position="10"/>
        <end position="219"/>
    </location>
</feature>
<dbReference type="EMBL" id="AZHA01000037">
    <property type="protein sequence ID" value="OAA36167.1"/>
    <property type="molecule type" value="Genomic_DNA"/>
</dbReference>
<protein>
    <submittedName>
        <fullName evidence="3">NAD(P)-binding domain protein</fullName>
    </submittedName>
</protein>
<dbReference type="PANTHER" id="PTHR43355">
    <property type="entry name" value="FLAVIN REDUCTASE (NADPH)"/>
    <property type="match status" value="1"/>
</dbReference>
<dbReference type="InterPro" id="IPR016040">
    <property type="entry name" value="NAD(P)-bd_dom"/>
</dbReference>
<organism evidence="3 4">
    <name type="scientific">Beauveria brongniartii RCEF 3172</name>
    <dbReference type="NCBI Taxonomy" id="1081107"/>
    <lineage>
        <taxon>Eukaryota</taxon>
        <taxon>Fungi</taxon>
        <taxon>Dikarya</taxon>
        <taxon>Ascomycota</taxon>
        <taxon>Pezizomycotina</taxon>
        <taxon>Sordariomycetes</taxon>
        <taxon>Hypocreomycetidae</taxon>
        <taxon>Hypocreales</taxon>
        <taxon>Cordycipitaceae</taxon>
        <taxon>Beauveria</taxon>
        <taxon>Beauveria brongniartii</taxon>
    </lineage>
</organism>
<dbReference type="Gene3D" id="3.40.50.720">
    <property type="entry name" value="NAD(P)-binding Rossmann-like Domain"/>
    <property type="match status" value="1"/>
</dbReference>
<dbReference type="InterPro" id="IPR036291">
    <property type="entry name" value="NAD(P)-bd_dom_sf"/>
</dbReference>
<name>A0A166XTT4_9HYPO</name>
<dbReference type="GO" id="GO:0004074">
    <property type="term" value="F:biliverdin reductase [NAD(P)H] activity"/>
    <property type="evidence" value="ECO:0007669"/>
    <property type="project" value="TreeGrafter"/>
</dbReference>
<sequence length="236" mass="25357">MPSRHIAFLGASTGVGLGALKHCLEAGQQCVALCREPKKLDNLKASNLNIVKGNAHNLDNVSQLIVAPDGTFVDEIITTIGGKFSMSKMDIDQPQVCEIGMDTLLAAIATLRQQGVAGAPHIVACSSTGVSKFGRDIPLLMMPLYMSLKGPHADKVKMEEKLVASGEKFTIIRPSLLTNGESEKVIRVGIEDPQTGFESKAIGYTISREDAGKWVARNLVQDMSAAYVNKMVVITY</sequence>
<comment type="similarity">
    <text evidence="1">Belongs to the avfA family.</text>
</comment>
<accession>A0A166XTT4</accession>
<gene>
    <name evidence="3" type="ORF">BBO_08339</name>
</gene>
<dbReference type="InterPro" id="IPR051606">
    <property type="entry name" value="Polyketide_Oxido-like"/>
</dbReference>